<keyword evidence="3" id="KW-0804">Transcription</keyword>
<feature type="domain" description="HTH marR-type" evidence="4">
    <location>
        <begin position="1"/>
        <end position="151"/>
    </location>
</feature>
<dbReference type="InterPro" id="IPR000835">
    <property type="entry name" value="HTH_MarR-typ"/>
</dbReference>
<organism evidence="5 6">
    <name type="scientific">Phreatobacter aquaticus</name>
    <dbReference type="NCBI Taxonomy" id="2570229"/>
    <lineage>
        <taxon>Bacteria</taxon>
        <taxon>Pseudomonadati</taxon>
        <taxon>Pseudomonadota</taxon>
        <taxon>Alphaproteobacteria</taxon>
        <taxon>Hyphomicrobiales</taxon>
        <taxon>Phreatobacteraceae</taxon>
        <taxon>Phreatobacter</taxon>
    </lineage>
</organism>
<dbReference type="PANTHER" id="PTHR33164">
    <property type="entry name" value="TRANSCRIPTIONAL REGULATOR, MARR FAMILY"/>
    <property type="match status" value="1"/>
</dbReference>
<dbReference type="InterPro" id="IPR036390">
    <property type="entry name" value="WH_DNA-bd_sf"/>
</dbReference>
<dbReference type="RefSeq" id="WP_137100066.1">
    <property type="nucleotide sequence ID" value="NZ_CP039865.1"/>
</dbReference>
<dbReference type="Gene3D" id="1.10.10.10">
    <property type="entry name" value="Winged helix-like DNA-binding domain superfamily/Winged helix DNA-binding domain"/>
    <property type="match status" value="1"/>
</dbReference>
<evidence type="ECO:0000313" key="6">
    <source>
        <dbReference type="Proteomes" id="UP000298588"/>
    </source>
</evidence>
<protein>
    <submittedName>
        <fullName evidence="5">Winged helix-turn-helix transcriptional regulator</fullName>
    </submittedName>
</protein>
<dbReference type="OrthoDB" id="7172154at2"/>
<dbReference type="SUPFAM" id="SSF46785">
    <property type="entry name" value="Winged helix' DNA-binding domain"/>
    <property type="match status" value="1"/>
</dbReference>
<dbReference type="InterPro" id="IPR039422">
    <property type="entry name" value="MarR/SlyA-like"/>
</dbReference>
<dbReference type="PROSITE" id="PS01117">
    <property type="entry name" value="HTH_MARR_1"/>
    <property type="match status" value="1"/>
</dbReference>
<dbReference type="AlphaFoldDB" id="A0A4D7QIC7"/>
<evidence type="ECO:0000256" key="3">
    <source>
        <dbReference type="ARBA" id="ARBA00023163"/>
    </source>
</evidence>
<evidence type="ECO:0000259" key="4">
    <source>
        <dbReference type="PROSITE" id="PS50995"/>
    </source>
</evidence>
<dbReference type="InterPro" id="IPR023187">
    <property type="entry name" value="Tscrpt_reg_MarR-type_CS"/>
</dbReference>
<evidence type="ECO:0000313" key="5">
    <source>
        <dbReference type="EMBL" id="QCK86735.1"/>
    </source>
</evidence>
<name>A0A4D7QIC7_9HYPH</name>
<dbReference type="PROSITE" id="PS50995">
    <property type="entry name" value="HTH_MARR_2"/>
    <property type="match status" value="1"/>
</dbReference>
<evidence type="ECO:0000256" key="2">
    <source>
        <dbReference type="ARBA" id="ARBA00023125"/>
    </source>
</evidence>
<dbReference type="Pfam" id="PF12802">
    <property type="entry name" value="MarR_2"/>
    <property type="match status" value="1"/>
</dbReference>
<dbReference type="EMBL" id="CP039865">
    <property type="protein sequence ID" value="QCK86735.1"/>
    <property type="molecule type" value="Genomic_DNA"/>
</dbReference>
<dbReference type="Proteomes" id="UP000298588">
    <property type="component" value="Chromosome"/>
</dbReference>
<dbReference type="KEGG" id="paqt:E8L99_13695"/>
<dbReference type="GO" id="GO:0006950">
    <property type="term" value="P:response to stress"/>
    <property type="evidence" value="ECO:0007669"/>
    <property type="project" value="TreeGrafter"/>
</dbReference>
<keyword evidence="1" id="KW-0805">Transcription regulation</keyword>
<proteinExistence type="predicted"/>
<dbReference type="GO" id="GO:0003677">
    <property type="term" value="F:DNA binding"/>
    <property type="evidence" value="ECO:0007669"/>
    <property type="project" value="UniProtKB-KW"/>
</dbReference>
<keyword evidence="6" id="KW-1185">Reference proteome</keyword>
<dbReference type="InterPro" id="IPR036388">
    <property type="entry name" value="WH-like_DNA-bd_sf"/>
</dbReference>
<dbReference type="PANTHER" id="PTHR33164:SF43">
    <property type="entry name" value="HTH-TYPE TRANSCRIPTIONAL REPRESSOR YETL"/>
    <property type="match status" value="1"/>
</dbReference>
<gene>
    <name evidence="5" type="ORF">E8L99_13695</name>
</gene>
<accession>A0A4D7QIC7</accession>
<evidence type="ECO:0000256" key="1">
    <source>
        <dbReference type="ARBA" id="ARBA00023015"/>
    </source>
</evidence>
<reference evidence="5 6" key="1">
    <citation type="submission" date="2019-04" db="EMBL/GenBank/DDBJ databases">
        <title>Phreatobacter aquaticus sp. nov.</title>
        <authorList>
            <person name="Choi A."/>
            <person name="Baek K."/>
        </authorList>
    </citation>
    <scope>NUCLEOTIDE SEQUENCE [LARGE SCALE GENOMIC DNA]</scope>
    <source>
        <strain evidence="5 6">NMCR1094</strain>
    </source>
</reference>
<keyword evidence="2" id="KW-0238">DNA-binding</keyword>
<dbReference type="GO" id="GO:0003700">
    <property type="term" value="F:DNA-binding transcription factor activity"/>
    <property type="evidence" value="ECO:0007669"/>
    <property type="project" value="InterPro"/>
</dbReference>
<dbReference type="SMART" id="SM00347">
    <property type="entry name" value="HTH_MARR"/>
    <property type="match status" value="1"/>
</dbReference>
<sequence length="159" mass="17335">MPEQKRESRNYARPWDVPGFSSWLSVVKVHHACEAAMSQAMEPLGLSLSHYDILANLERSPDLPQRDLVAKLLVGKSAVSMTLPELERRGLITRARDPVDGRIRRLSLTDAGRDLTTKALAVHADIVAIMMEAGGPSDADAVAAAMGRIQVALQAVRKD</sequence>